<dbReference type="KEGG" id="fla:SY85_14320"/>
<dbReference type="EMBL" id="CP011390">
    <property type="protein sequence ID" value="ANE53497.1"/>
    <property type="molecule type" value="Genomic_DNA"/>
</dbReference>
<evidence type="ECO:0000256" key="6">
    <source>
        <dbReference type="PROSITE-ProRule" id="PRU01016"/>
    </source>
</evidence>
<dbReference type="InterPro" id="IPR031303">
    <property type="entry name" value="C5_meth_CS"/>
</dbReference>
<keyword evidence="4" id="KW-0680">Restriction system</keyword>
<dbReference type="REBASE" id="145653">
    <property type="entry name" value="M.FspLCS9ORF14320P"/>
</dbReference>
<dbReference type="InterPro" id="IPR001525">
    <property type="entry name" value="C5_MeTfrase"/>
</dbReference>
<dbReference type="EC" id="2.1.1.37" evidence="8"/>
<dbReference type="InterPro" id="IPR018117">
    <property type="entry name" value="C5_DNA_meth_AS"/>
</dbReference>
<evidence type="ECO:0000256" key="7">
    <source>
        <dbReference type="RuleBase" id="RU000416"/>
    </source>
</evidence>
<evidence type="ECO:0000313" key="9">
    <source>
        <dbReference type="EMBL" id="ANE53497.1"/>
    </source>
</evidence>
<keyword evidence="1 6" id="KW-0489">Methyltransferase</keyword>
<dbReference type="PATRIC" id="fig|1492898.3.peg.3100"/>
<dbReference type="NCBIfam" id="TIGR00675">
    <property type="entry name" value="dcm"/>
    <property type="match status" value="1"/>
</dbReference>
<accession>A0A172U3D8</accession>
<evidence type="ECO:0000256" key="8">
    <source>
        <dbReference type="RuleBase" id="RU000417"/>
    </source>
</evidence>
<dbReference type="PANTHER" id="PTHR10629:SF52">
    <property type="entry name" value="DNA (CYTOSINE-5)-METHYLTRANSFERASE 1"/>
    <property type="match status" value="1"/>
</dbReference>
<keyword evidence="3 6" id="KW-0949">S-adenosyl-L-methionine</keyword>
<organism evidence="9 10">
    <name type="scientific">Flavisolibacter tropicus</name>
    <dbReference type="NCBI Taxonomy" id="1492898"/>
    <lineage>
        <taxon>Bacteria</taxon>
        <taxon>Pseudomonadati</taxon>
        <taxon>Bacteroidota</taxon>
        <taxon>Chitinophagia</taxon>
        <taxon>Chitinophagales</taxon>
        <taxon>Chitinophagaceae</taxon>
        <taxon>Flavisolibacter</taxon>
    </lineage>
</organism>
<dbReference type="Proteomes" id="UP000077177">
    <property type="component" value="Chromosome"/>
</dbReference>
<dbReference type="PROSITE" id="PS51679">
    <property type="entry name" value="SAM_MT_C5"/>
    <property type="match status" value="1"/>
</dbReference>
<evidence type="ECO:0000256" key="1">
    <source>
        <dbReference type="ARBA" id="ARBA00022603"/>
    </source>
</evidence>
<comment type="similarity">
    <text evidence="6 7">Belongs to the class I-like SAM-binding methyltransferase superfamily. C5-methyltransferase family.</text>
</comment>
<dbReference type="PROSITE" id="PS00094">
    <property type="entry name" value="C5_MTASE_1"/>
    <property type="match status" value="1"/>
</dbReference>
<keyword evidence="10" id="KW-1185">Reference proteome</keyword>
<evidence type="ECO:0000256" key="4">
    <source>
        <dbReference type="ARBA" id="ARBA00022747"/>
    </source>
</evidence>
<dbReference type="GO" id="GO:0044027">
    <property type="term" value="P:negative regulation of gene expression via chromosomal CpG island methylation"/>
    <property type="evidence" value="ECO:0007669"/>
    <property type="project" value="TreeGrafter"/>
</dbReference>
<name>A0A172U3D8_9BACT</name>
<protein>
    <recommendedName>
        <fullName evidence="8">Cytosine-specific methyltransferase</fullName>
        <ecNumber evidence="8">2.1.1.37</ecNumber>
    </recommendedName>
</protein>
<reference evidence="9 10" key="2">
    <citation type="journal article" date="2016" name="Int. J. Syst. Evol. Microbiol.">
        <title>Flavisolibacter tropicus sp. nov., isolated from tropical soil.</title>
        <authorList>
            <person name="Lee J.J."/>
            <person name="Kang M.S."/>
            <person name="Kim G.S."/>
            <person name="Lee C.S."/>
            <person name="Lim S."/>
            <person name="Lee J."/>
            <person name="Roh S.H."/>
            <person name="Kang H."/>
            <person name="Ha J.M."/>
            <person name="Bae S."/>
            <person name="Jung H.Y."/>
            <person name="Kim M.K."/>
        </authorList>
    </citation>
    <scope>NUCLEOTIDE SEQUENCE [LARGE SCALE GENOMIC DNA]</scope>
    <source>
        <strain evidence="9 10">LCS9</strain>
    </source>
</reference>
<evidence type="ECO:0000313" key="10">
    <source>
        <dbReference type="Proteomes" id="UP000077177"/>
    </source>
</evidence>
<dbReference type="GO" id="GO:0009307">
    <property type="term" value="P:DNA restriction-modification system"/>
    <property type="evidence" value="ECO:0007669"/>
    <property type="project" value="UniProtKB-KW"/>
</dbReference>
<dbReference type="GO" id="GO:0003677">
    <property type="term" value="F:DNA binding"/>
    <property type="evidence" value="ECO:0007669"/>
    <property type="project" value="TreeGrafter"/>
</dbReference>
<dbReference type="PROSITE" id="PS00095">
    <property type="entry name" value="C5_MTASE_2"/>
    <property type="match status" value="1"/>
</dbReference>
<proteinExistence type="inferred from homology"/>
<gene>
    <name evidence="9" type="ORF">SY85_14320</name>
</gene>
<dbReference type="InterPro" id="IPR029063">
    <property type="entry name" value="SAM-dependent_MTases_sf"/>
</dbReference>
<keyword evidence="2 6" id="KW-0808">Transferase</keyword>
<evidence type="ECO:0000256" key="2">
    <source>
        <dbReference type="ARBA" id="ARBA00022679"/>
    </source>
</evidence>
<dbReference type="PRINTS" id="PR00105">
    <property type="entry name" value="C5METTRFRASE"/>
</dbReference>
<dbReference type="Gene3D" id="3.40.50.150">
    <property type="entry name" value="Vaccinia Virus protein VP39"/>
    <property type="match status" value="1"/>
</dbReference>
<evidence type="ECO:0000256" key="3">
    <source>
        <dbReference type="ARBA" id="ARBA00022691"/>
    </source>
</evidence>
<dbReference type="PANTHER" id="PTHR10629">
    <property type="entry name" value="CYTOSINE-SPECIFIC METHYLTRANSFERASE"/>
    <property type="match status" value="1"/>
</dbReference>
<dbReference type="GO" id="GO:0032259">
    <property type="term" value="P:methylation"/>
    <property type="evidence" value="ECO:0007669"/>
    <property type="project" value="UniProtKB-KW"/>
</dbReference>
<comment type="catalytic activity">
    <reaction evidence="5 8">
        <text>a 2'-deoxycytidine in DNA + S-adenosyl-L-methionine = a 5-methyl-2'-deoxycytidine in DNA + S-adenosyl-L-homocysteine + H(+)</text>
        <dbReference type="Rhea" id="RHEA:13681"/>
        <dbReference type="Rhea" id="RHEA-COMP:11369"/>
        <dbReference type="Rhea" id="RHEA-COMP:11370"/>
        <dbReference type="ChEBI" id="CHEBI:15378"/>
        <dbReference type="ChEBI" id="CHEBI:57856"/>
        <dbReference type="ChEBI" id="CHEBI:59789"/>
        <dbReference type="ChEBI" id="CHEBI:85452"/>
        <dbReference type="ChEBI" id="CHEBI:85454"/>
        <dbReference type="EC" id="2.1.1.37"/>
    </reaction>
</comment>
<feature type="active site" evidence="6">
    <location>
        <position position="123"/>
    </location>
</feature>
<dbReference type="Gene3D" id="3.90.120.10">
    <property type="entry name" value="DNA Methylase, subunit A, domain 2"/>
    <property type="match status" value="1"/>
</dbReference>
<dbReference type="AlphaFoldDB" id="A0A172U3D8"/>
<evidence type="ECO:0000256" key="5">
    <source>
        <dbReference type="ARBA" id="ARBA00047422"/>
    </source>
</evidence>
<dbReference type="Pfam" id="PF00145">
    <property type="entry name" value="DNA_methylase"/>
    <property type="match status" value="1"/>
</dbReference>
<reference evidence="10" key="1">
    <citation type="submission" date="2015-01" db="EMBL/GenBank/DDBJ databases">
        <title>Flavisolibacter sp./LCS9/ whole genome sequencing.</title>
        <authorList>
            <person name="Kim M.K."/>
            <person name="Srinivasan S."/>
            <person name="Lee J.-J."/>
        </authorList>
    </citation>
    <scope>NUCLEOTIDE SEQUENCE [LARGE SCALE GENOMIC DNA]</scope>
    <source>
        <strain evidence="10">LCS9</strain>
    </source>
</reference>
<dbReference type="SUPFAM" id="SSF53335">
    <property type="entry name" value="S-adenosyl-L-methionine-dependent methyltransferases"/>
    <property type="match status" value="1"/>
</dbReference>
<dbReference type="GO" id="GO:0003886">
    <property type="term" value="F:DNA (cytosine-5-)-methyltransferase activity"/>
    <property type="evidence" value="ECO:0007669"/>
    <property type="project" value="UniProtKB-EC"/>
</dbReference>
<dbReference type="InterPro" id="IPR050390">
    <property type="entry name" value="C5-Methyltransferase"/>
</dbReference>
<sequence length="521" mass="59350">MSLGLEAAGFELYMANELSPMASETFAYNILGEDISLENSSLPKKVLWIRSNFKLEERKERLRENPFTYNKGQNSDLKDLKSLEGKLLVGSIDHLLEHLREDKSLSKDLKNLDIDLISGGPPCQGFSLAGKRIKDDHKNKLPLSFAQFAGIVKPKIVLLENVKGITAPFTDEDGQTYFAWLEVAKAFALEGYIPICMMLNSKYFGVPQNRPRFIYLGIRKDVFETYEKQVEKGELKKILENSRYFYKTVKENKGNLNIITTKDLNLYDIETRKELFDGNLLPKISTDIGSFVSAKQAIDDIKTLNTTYYLKDFKSGYAKSLNKTFPSKIGSKDDSLKNHDHRKHTYLVQARFRLYQILTDLNGYKKDALHVISGKDKSESGIQKTYEIISGYKLFLKNGNEGKLEYINNPDVFKNYISQFNTRKHSQRALIDDDPAPAQLTIPDDVCHYHEEQLRTVTVREMARIQSFPDWFVFRSKVTTGGNQRSFEVPQYTQVGNAVPPLLALALGKTVSNILTKVKNG</sequence>
<dbReference type="STRING" id="1492898.SY85_14320"/>